<dbReference type="Proteomes" id="UP000783686">
    <property type="component" value="Unassembled WGS sequence"/>
</dbReference>
<accession>A0A811KGF1</accession>
<evidence type="ECO:0000313" key="9">
    <source>
        <dbReference type="EMBL" id="CAD5214272.1"/>
    </source>
</evidence>
<evidence type="ECO:0000256" key="5">
    <source>
        <dbReference type="ARBA" id="ARBA00022895"/>
    </source>
</evidence>
<protein>
    <recommendedName>
        <fullName evidence="8">Protection of telomeres protein 1 ssDNA-binding domain-containing protein</fullName>
    </recommendedName>
</protein>
<evidence type="ECO:0000259" key="8">
    <source>
        <dbReference type="Pfam" id="PF16686"/>
    </source>
</evidence>
<dbReference type="AlphaFoldDB" id="A0A811KGF1"/>
<dbReference type="GO" id="GO:0043047">
    <property type="term" value="F:single-stranded telomeric DNA binding"/>
    <property type="evidence" value="ECO:0007669"/>
    <property type="project" value="InterPro"/>
</dbReference>
<comment type="subcellular location">
    <subcellularLocation>
        <location evidence="2">Chromosome</location>
        <location evidence="2">Telomere</location>
    </subcellularLocation>
    <subcellularLocation>
        <location evidence="1">Nucleus</location>
    </subcellularLocation>
</comment>
<dbReference type="Pfam" id="PF16686">
    <property type="entry name" value="POT1PC"/>
    <property type="match status" value="1"/>
</dbReference>
<dbReference type="InterPro" id="IPR032042">
    <property type="entry name" value="POT1PC"/>
</dbReference>
<proteinExistence type="inferred from homology"/>
<name>A0A811KGF1_9BILA</name>
<keyword evidence="7" id="KW-0539">Nucleus</keyword>
<evidence type="ECO:0000313" key="10">
    <source>
        <dbReference type="Proteomes" id="UP000614601"/>
    </source>
</evidence>
<dbReference type="OrthoDB" id="2186770at2759"/>
<dbReference type="EMBL" id="CAJFCW020000003">
    <property type="protein sequence ID" value="CAG9102435.1"/>
    <property type="molecule type" value="Genomic_DNA"/>
</dbReference>
<evidence type="ECO:0000256" key="3">
    <source>
        <dbReference type="ARBA" id="ARBA00008442"/>
    </source>
</evidence>
<dbReference type="SUPFAM" id="SSF50249">
    <property type="entry name" value="Nucleic acid-binding proteins"/>
    <property type="match status" value="1"/>
</dbReference>
<evidence type="ECO:0000256" key="7">
    <source>
        <dbReference type="ARBA" id="ARBA00023242"/>
    </source>
</evidence>
<evidence type="ECO:0000256" key="4">
    <source>
        <dbReference type="ARBA" id="ARBA00022454"/>
    </source>
</evidence>
<feature type="domain" description="Protection of telomeres protein 1 ssDNA-binding" evidence="8">
    <location>
        <begin position="248"/>
        <end position="367"/>
    </location>
</feature>
<reference evidence="9" key="1">
    <citation type="submission" date="2020-09" db="EMBL/GenBank/DDBJ databases">
        <authorList>
            <person name="Kikuchi T."/>
        </authorList>
    </citation>
    <scope>NUCLEOTIDE SEQUENCE</scope>
    <source>
        <strain evidence="9">SH1</strain>
    </source>
</reference>
<dbReference type="Proteomes" id="UP000614601">
    <property type="component" value="Unassembled WGS sequence"/>
</dbReference>
<organism evidence="9 10">
    <name type="scientific">Bursaphelenchus okinawaensis</name>
    <dbReference type="NCBI Taxonomy" id="465554"/>
    <lineage>
        <taxon>Eukaryota</taxon>
        <taxon>Metazoa</taxon>
        <taxon>Ecdysozoa</taxon>
        <taxon>Nematoda</taxon>
        <taxon>Chromadorea</taxon>
        <taxon>Rhabditida</taxon>
        <taxon>Tylenchina</taxon>
        <taxon>Tylenchomorpha</taxon>
        <taxon>Aphelenchoidea</taxon>
        <taxon>Aphelenchoididae</taxon>
        <taxon>Bursaphelenchus</taxon>
    </lineage>
</organism>
<comment type="similarity">
    <text evidence="3">Belongs to the telombin family.</text>
</comment>
<dbReference type="GO" id="GO:0005634">
    <property type="term" value="C:nucleus"/>
    <property type="evidence" value="ECO:0007669"/>
    <property type="project" value="UniProtKB-SubCell"/>
</dbReference>
<keyword evidence="4" id="KW-0158">Chromosome</keyword>
<dbReference type="GO" id="GO:0000781">
    <property type="term" value="C:chromosome, telomeric region"/>
    <property type="evidence" value="ECO:0007669"/>
    <property type="project" value="UniProtKB-SubCell"/>
</dbReference>
<gene>
    <name evidence="9" type="ORF">BOKJ2_LOCUS5510</name>
</gene>
<dbReference type="Gene3D" id="2.40.50.140">
    <property type="entry name" value="Nucleic acid-binding proteins"/>
    <property type="match status" value="1"/>
</dbReference>
<evidence type="ECO:0000256" key="6">
    <source>
        <dbReference type="ARBA" id="ARBA00023125"/>
    </source>
</evidence>
<dbReference type="EMBL" id="CAJFDH010000003">
    <property type="protein sequence ID" value="CAD5214272.1"/>
    <property type="molecule type" value="Genomic_DNA"/>
</dbReference>
<keyword evidence="10" id="KW-1185">Reference proteome</keyword>
<sequence length="390" mass="44654">MGSFLLLKNLKEVSEAEFIVCAVDSIHSFSTFHENENKGTAILHVIDKSVNEPVECWLMHDAENPFYGGICVGMVLCLHNVTIDHVNEKPVIIVDPVEDIMCRCYGFTLLQNELNCILCYTNVNRLEKVICSGEEKRMRGVRQFLNDTKPNIVVDVKRTLFVVEVREYDQFLKSRRGIKRRNEIDPEISEMLSDDDDIIHVDVKEEQSTNNENVDPFLSFNQTEVVQVPVERRPRPQYEFNMQLTLLCNTISCRYYNIACQIVGVYQRGASTVLRVTDGTVVKRELISAVGFETEGTLSKELADRFADRTYDIDVYDEYTEQAKLFAPNDLVVVVNVHTYINQKNGEMLTLHRNGGRFNRGIYELKADSNIGMALLRNLANPPPSTQRLR</sequence>
<dbReference type="InterPro" id="IPR012340">
    <property type="entry name" value="NA-bd_OB-fold"/>
</dbReference>
<comment type="caution">
    <text evidence="9">The sequence shown here is derived from an EMBL/GenBank/DDBJ whole genome shotgun (WGS) entry which is preliminary data.</text>
</comment>
<evidence type="ECO:0000256" key="1">
    <source>
        <dbReference type="ARBA" id="ARBA00004123"/>
    </source>
</evidence>
<evidence type="ECO:0000256" key="2">
    <source>
        <dbReference type="ARBA" id="ARBA00004574"/>
    </source>
</evidence>
<keyword evidence="5" id="KW-0779">Telomere</keyword>
<keyword evidence="6" id="KW-0238">DNA-binding</keyword>